<evidence type="ECO:0000256" key="1">
    <source>
        <dbReference type="SAM" id="Coils"/>
    </source>
</evidence>
<name>A0A1I7FIM4_9FIRM</name>
<dbReference type="SUPFAM" id="SSF52540">
    <property type="entry name" value="P-loop containing nucleoside triphosphate hydrolases"/>
    <property type="match status" value="1"/>
</dbReference>
<gene>
    <name evidence="3" type="ORF">SAMN05216508_102163</name>
</gene>
<dbReference type="OrthoDB" id="174137at2"/>
<dbReference type="GO" id="GO:0000731">
    <property type="term" value="P:DNA synthesis involved in DNA repair"/>
    <property type="evidence" value="ECO:0007669"/>
    <property type="project" value="TreeGrafter"/>
</dbReference>
<reference evidence="3 4" key="1">
    <citation type="submission" date="2016-10" db="EMBL/GenBank/DDBJ databases">
        <authorList>
            <person name="de Groot N.N."/>
        </authorList>
    </citation>
    <scope>NUCLEOTIDE SEQUENCE [LARGE SCALE GENOMIC DNA]</scope>
    <source>
        <strain evidence="3 4">KHGC13</strain>
    </source>
</reference>
<organism evidence="3 4">
    <name type="scientific">Eubacterium pyruvativorans</name>
    <dbReference type="NCBI Taxonomy" id="155865"/>
    <lineage>
        <taxon>Bacteria</taxon>
        <taxon>Bacillati</taxon>
        <taxon>Bacillota</taxon>
        <taxon>Clostridia</taxon>
        <taxon>Eubacteriales</taxon>
        <taxon>Eubacteriaceae</taxon>
        <taxon>Eubacterium</taxon>
    </lineage>
</organism>
<protein>
    <submittedName>
        <fullName evidence="3">Uncharacterized protein YPO0396</fullName>
    </submittedName>
</protein>
<dbReference type="InterPro" id="IPR027417">
    <property type="entry name" value="P-loop_NTPase"/>
</dbReference>
<evidence type="ECO:0000313" key="4">
    <source>
        <dbReference type="Proteomes" id="UP000198817"/>
    </source>
</evidence>
<dbReference type="EMBL" id="FPBT01000002">
    <property type="protein sequence ID" value="SFU36053.1"/>
    <property type="molecule type" value="Genomic_DNA"/>
</dbReference>
<feature type="coiled-coil region" evidence="1">
    <location>
        <begin position="796"/>
        <end position="823"/>
    </location>
</feature>
<dbReference type="STRING" id="155865.SAMN05216515_1014"/>
<dbReference type="PANTHER" id="PTHR32182">
    <property type="entry name" value="DNA REPLICATION AND REPAIR PROTEIN RECF"/>
    <property type="match status" value="1"/>
</dbReference>
<feature type="coiled-coil region" evidence="1">
    <location>
        <begin position="424"/>
        <end position="458"/>
    </location>
</feature>
<sequence length="1115" mass="129926">MKKLKKILLINWLYFSKELIEVGDVNFLTGKNGAGKSTVIDALQIVLLGETNARNFNQAANEKSQRTLDGYLRADMDENNPYSRRGKDFSSYIACEFQDEVEGNSFVTGVVFDCRSDGSRQDRFFIYVGTLPENCFVENGEAMEIPALRRFLKQNYARAEIYDTQKEYRRNMLSRWNVHNEQVLRMMKKAVSFRPIVDIQKFITENICDIPDKPDIEAMQQNIRDYKRQELLAQKQEERLAALQEIGRLYREMQQAVERRRVQTFLVLWSKKEMEQDQIDWAELEKKDCIEKLAAIEASIREISDQITMKENRRRELDLACAQSSVFQEEEKLRSRKQGLLEEQEQLRQNLKSLAQEIRREALRLEELCNAILRQKENELLSPVQEAARGILQAYSVFGSGDEEMFSHSLAPFENARKTAAVFSDVIRSARHRLEDRRAELKEQRDEKSLALANLRKGIKDYPKGLLQLKGRLAGELQRQVGKPVAIHILADVLEVTDELWCGAVEGYLHTQKFYLLIDPAYYRTALSVFNRIKNEFGPSSFGLVDVGKLREREKIRPREDSLAKKVETDNPLARSYVDYLLGRVVCCDTVQQLRNFKIAITADGMLYQGYVARPIPRERMNDAFIGRRALGQRIARLEEEITQIEQELRDEEPVGQLLVQEKEPLFSRFFVQNTIAEKQTAYLRSIEITTEVTDIDDQLSKLDLLWLNEQRRTITALGNEIIVLNDEKKQKTIQIGHYEERIRHLDAAVLPDHNRQHAETEDRLEEEFSPEYRDNTGIPRYQQEFARLKRADMIHRNFSNRLEQSVNELETARNKLFTARREYADRVKSCSFHVEAMDNHEYEAEQRLLEESELPQYREKIVKARESAMEQFQNDFLAKLKSSIDQVQDQVRNLNRALRQAQFGTDRYQFRVERNPDYAEYYDMIMAPELMDGEMGLLALPFQEKYGPLIEKLFSQITMADDTQLNARKQSELQENIQRYTDFRTYLKFDLETTDQNGAKQLLSQTLNTKSGGETQTPFYIAVLASFAQLYRVNDTSSFGNTVRLVVFDEAFNKMDSDRIIESVRLLRKMGLQAIICTPPDKVSDIMPIADRTLLVNKEKYRMHILSFGKEMTS</sequence>
<feature type="coiled-coil region" evidence="1">
    <location>
        <begin position="628"/>
        <end position="655"/>
    </location>
</feature>
<feature type="region of interest" description="Disordered" evidence="2">
    <location>
        <begin position="755"/>
        <end position="777"/>
    </location>
</feature>
<evidence type="ECO:0000256" key="2">
    <source>
        <dbReference type="SAM" id="MobiDB-lite"/>
    </source>
</evidence>
<dbReference type="Gene3D" id="3.40.50.300">
    <property type="entry name" value="P-loop containing nucleotide triphosphate hydrolases"/>
    <property type="match status" value="2"/>
</dbReference>
<dbReference type="RefSeq" id="WP_090469916.1">
    <property type="nucleotide sequence ID" value="NZ_FOWF01000001.1"/>
</dbReference>
<dbReference type="PANTHER" id="PTHR32182:SF0">
    <property type="entry name" value="DNA REPLICATION AND REPAIR PROTEIN RECF"/>
    <property type="match status" value="1"/>
</dbReference>
<evidence type="ECO:0000313" key="3">
    <source>
        <dbReference type="EMBL" id="SFU36053.1"/>
    </source>
</evidence>
<dbReference type="Proteomes" id="UP000198817">
    <property type="component" value="Unassembled WGS sequence"/>
</dbReference>
<dbReference type="Pfam" id="PF13558">
    <property type="entry name" value="SbcC_Walker_B"/>
    <property type="match status" value="1"/>
</dbReference>
<accession>A0A1I7FIM4</accession>
<keyword evidence="4" id="KW-1185">Reference proteome</keyword>
<dbReference type="AlphaFoldDB" id="A0A1I7FIM4"/>
<feature type="coiled-coil region" evidence="1">
    <location>
        <begin position="293"/>
        <end position="375"/>
    </location>
</feature>
<proteinExistence type="predicted"/>
<dbReference type="GO" id="GO:0006302">
    <property type="term" value="P:double-strand break repair"/>
    <property type="evidence" value="ECO:0007669"/>
    <property type="project" value="TreeGrafter"/>
</dbReference>
<feature type="coiled-coil region" evidence="1">
    <location>
        <begin position="878"/>
        <end position="905"/>
    </location>
</feature>
<keyword evidence="1" id="KW-0175">Coiled coil</keyword>
<dbReference type="Pfam" id="PF13555">
    <property type="entry name" value="AAA_29"/>
    <property type="match status" value="1"/>
</dbReference>
<feature type="coiled-coil region" evidence="1">
    <location>
        <begin position="216"/>
        <end position="246"/>
    </location>
</feature>